<dbReference type="Proteomes" id="UP000551327">
    <property type="component" value="Unassembled WGS sequence"/>
</dbReference>
<sequence>MADEKPTHAQIYEALGKLDVRMAQTDERLDAGSNRFVEIKKALDEIAEAVKPIPQMQADIAATKEIVEAWGAIKTFGKFIKWFGGIIVALTAIGASIFAALKFAVHIGK</sequence>
<reference evidence="2 3" key="1">
    <citation type="submission" date="2020-08" db="EMBL/GenBank/DDBJ databases">
        <title>The genome sequence of type strain Novosphingobium piscinae KCTC 42194.</title>
        <authorList>
            <person name="Liu Y."/>
        </authorList>
    </citation>
    <scope>NUCLEOTIDE SEQUENCE [LARGE SCALE GENOMIC DNA]</scope>
    <source>
        <strain evidence="2 3">KCTC 42194</strain>
    </source>
</reference>
<comment type="caution">
    <text evidence="2">The sequence shown here is derived from an EMBL/GenBank/DDBJ whole genome shotgun (WGS) entry which is preliminary data.</text>
</comment>
<name>A0A7X1FXH8_9SPHN</name>
<keyword evidence="3" id="KW-1185">Reference proteome</keyword>
<dbReference type="RefSeq" id="WP_185678631.1">
    <property type="nucleotide sequence ID" value="NZ_JACLAX010000004.1"/>
</dbReference>
<dbReference type="EMBL" id="JACLAX010000004">
    <property type="protein sequence ID" value="MBC2668763.1"/>
    <property type="molecule type" value="Genomic_DNA"/>
</dbReference>
<evidence type="ECO:0000313" key="3">
    <source>
        <dbReference type="Proteomes" id="UP000551327"/>
    </source>
</evidence>
<accession>A0A7X1FXH8</accession>
<keyword evidence="1" id="KW-0812">Transmembrane</keyword>
<dbReference type="AlphaFoldDB" id="A0A7X1FXH8"/>
<protein>
    <submittedName>
        <fullName evidence="2">Uncharacterized protein</fullName>
    </submittedName>
</protein>
<keyword evidence="1" id="KW-0472">Membrane</keyword>
<organism evidence="2 3">
    <name type="scientific">Novosphingobium piscinae</name>
    <dbReference type="NCBI Taxonomy" id="1507448"/>
    <lineage>
        <taxon>Bacteria</taxon>
        <taxon>Pseudomonadati</taxon>
        <taxon>Pseudomonadota</taxon>
        <taxon>Alphaproteobacteria</taxon>
        <taxon>Sphingomonadales</taxon>
        <taxon>Sphingomonadaceae</taxon>
        <taxon>Novosphingobium</taxon>
    </lineage>
</organism>
<evidence type="ECO:0000313" key="2">
    <source>
        <dbReference type="EMBL" id="MBC2668763.1"/>
    </source>
</evidence>
<gene>
    <name evidence="2" type="ORF">H7F53_06390</name>
</gene>
<proteinExistence type="predicted"/>
<evidence type="ECO:0000256" key="1">
    <source>
        <dbReference type="SAM" id="Phobius"/>
    </source>
</evidence>
<feature type="transmembrane region" description="Helical" evidence="1">
    <location>
        <begin position="82"/>
        <end position="105"/>
    </location>
</feature>
<keyword evidence="1" id="KW-1133">Transmembrane helix</keyword>